<dbReference type="InterPro" id="IPR040233">
    <property type="entry name" value="CCD97-like_C"/>
</dbReference>
<name>A0A6A1VS25_9ROSI</name>
<feature type="region of interest" description="Disordered" evidence="1">
    <location>
        <begin position="202"/>
        <end position="233"/>
    </location>
</feature>
<dbReference type="EMBL" id="RXIC02000022">
    <property type="protein sequence ID" value="KAB1215711.1"/>
    <property type="molecule type" value="Genomic_DNA"/>
</dbReference>
<dbReference type="InterPro" id="IPR018613">
    <property type="entry name" value="Ccdc97-like"/>
</dbReference>
<evidence type="ECO:0000313" key="4">
    <source>
        <dbReference type="Proteomes" id="UP000516437"/>
    </source>
</evidence>
<evidence type="ECO:0000256" key="1">
    <source>
        <dbReference type="SAM" id="MobiDB-lite"/>
    </source>
</evidence>
<dbReference type="Proteomes" id="UP000516437">
    <property type="component" value="Chromosome 4"/>
</dbReference>
<protein>
    <recommendedName>
        <fullName evidence="2">CCD97-like C-terminal domain-containing protein</fullName>
    </recommendedName>
</protein>
<feature type="compositionally biased region" description="Acidic residues" evidence="1">
    <location>
        <begin position="212"/>
        <end position="226"/>
    </location>
</feature>
<dbReference type="PANTHER" id="PTHR31840">
    <property type="entry name" value="COILED-COIL DOMAIN-CONTAINING PROTEIN 97"/>
    <property type="match status" value="1"/>
</dbReference>
<reference evidence="3 4" key="1">
    <citation type="journal article" date="2019" name="Plant Biotechnol. J.">
        <title>The red bayberry genome and genetic basis of sex determination.</title>
        <authorList>
            <person name="Jia H.M."/>
            <person name="Jia H.J."/>
            <person name="Cai Q.L."/>
            <person name="Wang Y."/>
            <person name="Zhao H.B."/>
            <person name="Yang W.F."/>
            <person name="Wang G.Y."/>
            <person name="Li Y.H."/>
            <person name="Zhan D.L."/>
            <person name="Shen Y.T."/>
            <person name="Niu Q.F."/>
            <person name="Chang L."/>
            <person name="Qiu J."/>
            <person name="Zhao L."/>
            <person name="Xie H.B."/>
            <person name="Fu W.Y."/>
            <person name="Jin J."/>
            <person name="Li X.W."/>
            <person name="Jiao Y."/>
            <person name="Zhou C.C."/>
            <person name="Tu T."/>
            <person name="Chai C.Y."/>
            <person name="Gao J.L."/>
            <person name="Fan L.J."/>
            <person name="van de Weg E."/>
            <person name="Wang J.Y."/>
            <person name="Gao Z.S."/>
        </authorList>
    </citation>
    <scope>NUCLEOTIDE SEQUENCE [LARGE SCALE GENOMIC DNA]</scope>
    <source>
        <tissue evidence="3">Leaves</tissue>
    </source>
</reference>
<dbReference type="OrthoDB" id="333176at2759"/>
<organism evidence="3 4">
    <name type="scientific">Morella rubra</name>
    <name type="common">Chinese bayberry</name>
    <dbReference type="NCBI Taxonomy" id="262757"/>
    <lineage>
        <taxon>Eukaryota</taxon>
        <taxon>Viridiplantae</taxon>
        <taxon>Streptophyta</taxon>
        <taxon>Embryophyta</taxon>
        <taxon>Tracheophyta</taxon>
        <taxon>Spermatophyta</taxon>
        <taxon>Magnoliopsida</taxon>
        <taxon>eudicotyledons</taxon>
        <taxon>Gunneridae</taxon>
        <taxon>Pentapetalae</taxon>
        <taxon>rosids</taxon>
        <taxon>fabids</taxon>
        <taxon>Fagales</taxon>
        <taxon>Myricaceae</taxon>
        <taxon>Morella</taxon>
    </lineage>
</organism>
<comment type="caution">
    <text evidence="3">The sequence shown here is derived from an EMBL/GenBank/DDBJ whole genome shotgun (WGS) entry which is preliminary data.</text>
</comment>
<evidence type="ECO:0000313" key="3">
    <source>
        <dbReference type="EMBL" id="KAB1215711.1"/>
    </source>
</evidence>
<gene>
    <name evidence="3" type="ORF">CJ030_MR4G004749</name>
</gene>
<proteinExistence type="predicted"/>
<feature type="domain" description="CCD97-like C-terminal" evidence="2">
    <location>
        <begin position="120"/>
        <end position="326"/>
    </location>
</feature>
<accession>A0A6A1VS25</accession>
<dbReference type="AlphaFoldDB" id="A0A6A1VS25"/>
<keyword evidence="4" id="KW-1185">Reference proteome</keyword>
<feature type="compositionally biased region" description="Basic and acidic residues" evidence="1">
    <location>
        <begin position="202"/>
        <end position="211"/>
    </location>
</feature>
<dbReference type="Pfam" id="PF09747">
    <property type="entry name" value="CCD97-like_C"/>
    <property type="match status" value="1"/>
</dbReference>
<sequence length="326" mass="37971">METIAERLSTQENLYFPQAILSNTKDPCQRKAVLLDLLSRDVALFLGTLGYFSASNQKTAMKATEGVGTERYGSLLTSDELHEFDALKEDYEINWHLKRLRSIMSPTLQELKSKSVAVKNRRRAYLNKLIHDGQYFSEDAMREREPYLHHEYVGKYQDPSGRSMARSGERWSETLMRRSEEAFLVAKIRREQQRLGVAERDWIGNDRNQGEEKEEEMEEEEEEEEELKGPKRANDATYGAEMVLDNPDATDGANPTTVRQSEEATLSMAEIQDQMEQFTNIMQQKFLLGEDYDYLDYSKIDNDETLDDHWQREANHDAEEKYFSED</sequence>
<dbReference type="PANTHER" id="PTHR31840:SF1">
    <property type="entry name" value="COILED-COIL DOMAIN-CONTAINING PROTEIN 97"/>
    <property type="match status" value="1"/>
</dbReference>
<evidence type="ECO:0000259" key="2">
    <source>
        <dbReference type="Pfam" id="PF09747"/>
    </source>
</evidence>